<dbReference type="PANTHER" id="PTHR43267:SF1">
    <property type="entry name" value="TRNA THREONYLCARBAMOYLADENOSINE DEHYDRATASE"/>
    <property type="match status" value="1"/>
</dbReference>
<protein>
    <submittedName>
        <fullName evidence="2">ThiF family adenylyltransferase</fullName>
    </submittedName>
</protein>
<feature type="domain" description="THIF-type NAD/FAD binding fold" evidence="1">
    <location>
        <begin position="207"/>
        <end position="381"/>
    </location>
</feature>
<dbReference type="SUPFAM" id="SSF69572">
    <property type="entry name" value="Activating enzymes of the ubiquitin-like proteins"/>
    <property type="match status" value="1"/>
</dbReference>
<accession>A0ABT2RL18</accession>
<dbReference type="RefSeq" id="WP_158369073.1">
    <property type="nucleotide sequence ID" value="NZ_JAOQJU010000004.1"/>
</dbReference>
<sequence length="498" mass="55791">MTNKKEPKTYIITEEVLSRIRETVGSQIPETGGILGSSDGKHVDHFYFDVTASVTGATYEPDCDKLNLIIQKWYEKGIEFVGFSHSHPRGAVKPSDPDNLYTIKIMKAFEMEWFVSLIVQVHRSLKGEKAKLFAYGYYLADPCCYFEFGRIDEKNPSFEFPAINLEEDQDRSYREMLAKKYLFSKAELSERNRELFPEEILACKTLAVFGTGGSIGFVLDMARSGVTNFILVDGDKFEPHNMSNQRVIYGDIGKSKVEALKEQILNINMDAEVKTFCDFLDDTVTDNNFEEMLGTRLLVSPKDILICACTDSFEAQARLAALAMKYGTPFMGPQIYAGGVGAEIVFSYPGVTPSCPRCVLKSRYDAYKNGYKNTVTSECTPISAITHANALEGQIALMLLLYHEGDNRYATMLDKVSNRNLALIKMSPDAENVLGINLFHDAVDDAYSFFGEVVWIPQVPVSEANGFDEDCPLCHGSGDLTTLIGKITDTRRCMEWKE</sequence>
<dbReference type="GO" id="GO:0016779">
    <property type="term" value="F:nucleotidyltransferase activity"/>
    <property type="evidence" value="ECO:0007669"/>
    <property type="project" value="UniProtKB-KW"/>
</dbReference>
<keyword evidence="2" id="KW-0808">Transferase</keyword>
<evidence type="ECO:0000313" key="2">
    <source>
        <dbReference type="EMBL" id="MCU6686081.1"/>
    </source>
</evidence>
<comment type="caution">
    <text evidence="2">The sequence shown here is derived from an EMBL/GenBank/DDBJ whole genome shotgun (WGS) entry which is preliminary data.</text>
</comment>
<dbReference type="InterPro" id="IPR045886">
    <property type="entry name" value="ThiF/MoeB/HesA"/>
</dbReference>
<dbReference type="SUPFAM" id="SSF102712">
    <property type="entry name" value="JAB1/MPN domain"/>
    <property type="match status" value="1"/>
</dbReference>
<dbReference type="InterPro" id="IPR035985">
    <property type="entry name" value="Ubiquitin-activating_enz"/>
</dbReference>
<dbReference type="Proteomes" id="UP001652431">
    <property type="component" value="Unassembled WGS sequence"/>
</dbReference>
<organism evidence="2 3">
    <name type="scientific">Dorea acetigenes</name>
    <dbReference type="NCBI Taxonomy" id="2981787"/>
    <lineage>
        <taxon>Bacteria</taxon>
        <taxon>Bacillati</taxon>
        <taxon>Bacillota</taxon>
        <taxon>Clostridia</taxon>
        <taxon>Lachnospirales</taxon>
        <taxon>Lachnospiraceae</taxon>
        <taxon>Dorea</taxon>
    </lineage>
</organism>
<name>A0ABT2RL18_9FIRM</name>
<dbReference type="EMBL" id="JAOQJU010000004">
    <property type="protein sequence ID" value="MCU6686081.1"/>
    <property type="molecule type" value="Genomic_DNA"/>
</dbReference>
<gene>
    <name evidence="2" type="ORF">OCV99_05830</name>
</gene>
<keyword evidence="3" id="KW-1185">Reference proteome</keyword>
<reference evidence="2 3" key="1">
    <citation type="journal article" date="2021" name="ISME Commun">
        <title>Automated analysis of genomic sequences facilitates high-throughput and comprehensive description of bacteria.</title>
        <authorList>
            <person name="Hitch T.C.A."/>
        </authorList>
    </citation>
    <scope>NUCLEOTIDE SEQUENCE [LARGE SCALE GENOMIC DNA]</scope>
    <source>
        <strain evidence="2 3">Sanger_03</strain>
    </source>
</reference>
<dbReference type="Gene3D" id="3.40.50.720">
    <property type="entry name" value="NAD(P)-binding Rossmann-like Domain"/>
    <property type="match status" value="1"/>
</dbReference>
<dbReference type="Pfam" id="PF00899">
    <property type="entry name" value="ThiF"/>
    <property type="match status" value="1"/>
</dbReference>
<dbReference type="InterPro" id="IPR000594">
    <property type="entry name" value="ThiF_NAD_FAD-bd"/>
</dbReference>
<dbReference type="PANTHER" id="PTHR43267">
    <property type="entry name" value="TRNA THREONYLCARBAMOYLADENOSINE DEHYDRATASE"/>
    <property type="match status" value="1"/>
</dbReference>
<evidence type="ECO:0000313" key="3">
    <source>
        <dbReference type="Proteomes" id="UP001652431"/>
    </source>
</evidence>
<proteinExistence type="predicted"/>
<dbReference type="Gene3D" id="3.40.140.10">
    <property type="entry name" value="Cytidine Deaminase, domain 2"/>
    <property type="match status" value="1"/>
</dbReference>
<keyword evidence="2" id="KW-0548">Nucleotidyltransferase</keyword>
<evidence type="ECO:0000259" key="1">
    <source>
        <dbReference type="Pfam" id="PF00899"/>
    </source>
</evidence>